<dbReference type="InterPro" id="IPR014048">
    <property type="entry name" value="MethylDNA_cys_MeTrfase_DNA-bd"/>
</dbReference>
<organism evidence="8 9">
    <name type="scientific">Demequina sediminis</name>
    <dbReference type="NCBI Taxonomy" id="1930058"/>
    <lineage>
        <taxon>Bacteria</taxon>
        <taxon>Bacillati</taxon>
        <taxon>Actinomycetota</taxon>
        <taxon>Actinomycetes</taxon>
        <taxon>Micrococcales</taxon>
        <taxon>Demequinaceae</taxon>
        <taxon>Demequina</taxon>
    </lineage>
</organism>
<evidence type="ECO:0000256" key="4">
    <source>
        <dbReference type="ARBA" id="ARBA00022763"/>
    </source>
</evidence>
<dbReference type="PROSITE" id="PS00374">
    <property type="entry name" value="MGMT"/>
    <property type="match status" value="1"/>
</dbReference>
<dbReference type="NCBIfam" id="TIGR00589">
    <property type="entry name" value="ogt"/>
    <property type="match status" value="1"/>
</dbReference>
<feature type="domain" description="Methylated-DNA-[protein]-cysteine S-methyltransferase DNA binding" evidence="7">
    <location>
        <begin position="87"/>
        <end position="167"/>
    </location>
</feature>
<evidence type="ECO:0000256" key="1">
    <source>
        <dbReference type="ARBA" id="ARBA00001286"/>
    </source>
</evidence>
<sequence>MIDSPLIAASYETPFGTLTVLLTPEDGVVRSSGFRTMLDTASALPSRLQSRGWVEGDQPDVAAAVAAWLEGDADAITDVPAAQDGGPFFQEAWAQLRAVPGGTVVSYQELATLAGRPRAMRAAGTACARNNLAPFVPCHRVVKSGGELGSYGFGGASAKAAMLELEGQRPRTAAVVS</sequence>
<dbReference type="InterPro" id="IPR036217">
    <property type="entry name" value="MethylDNA_cys_MeTrfase_DNAb"/>
</dbReference>
<dbReference type="CDD" id="cd06445">
    <property type="entry name" value="ATase"/>
    <property type="match status" value="1"/>
</dbReference>
<reference evidence="8 9" key="1">
    <citation type="submission" date="2024-02" db="EMBL/GenBank/DDBJ databases">
        <title>Lysinimicrobium sediminis NBRC 112286.</title>
        <authorList>
            <person name="Ichikawa N."/>
            <person name="Katano-Makiyama Y."/>
            <person name="Hidaka K."/>
        </authorList>
    </citation>
    <scope>NUCLEOTIDE SEQUENCE [LARGE SCALE GENOMIC DNA]</scope>
    <source>
        <strain evidence="8 9">NBRC 112286</strain>
    </source>
</reference>
<evidence type="ECO:0000256" key="2">
    <source>
        <dbReference type="ARBA" id="ARBA00022603"/>
    </source>
</evidence>
<comment type="catalytic activity">
    <reaction evidence="1">
        <text>a 4-O-methyl-thymidine in DNA + L-cysteinyl-[protein] = a thymidine in DNA + S-methyl-L-cysteinyl-[protein]</text>
        <dbReference type="Rhea" id="RHEA:53428"/>
        <dbReference type="Rhea" id="RHEA-COMP:10131"/>
        <dbReference type="Rhea" id="RHEA-COMP:10132"/>
        <dbReference type="Rhea" id="RHEA-COMP:13555"/>
        <dbReference type="Rhea" id="RHEA-COMP:13556"/>
        <dbReference type="ChEBI" id="CHEBI:29950"/>
        <dbReference type="ChEBI" id="CHEBI:82612"/>
        <dbReference type="ChEBI" id="CHEBI:137386"/>
        <dbReference type="ChEBI" id="CHEBI:137387"/>
        <dbReference type="EC" id="2.1.1.63"/>
    </reaction>
</comment>
<dbReference type="InterPro" id="IPR036388">
    <property type="entry name" value="WH-like_DNA-bd_sf"/>
</dbReference>
<keyword evidence="4" id="KW-0227">DNA damage</keyword>
<dbReference type="Gene3D" id="1.10.10.10">
    <property type="entry name" value="Winged helix-like DNA-binding domain superfamily/Winged helix DNA-binding domain"/>
    <property type="match status" value="1"/>
</dbReference>
<dbReference type="PANTHER" id="PTHR10815:SF13">
    <property type="entry name" value="METHYLATED-DNA--PROTEIN-CYSTEINE METHYLTRANSFERASE"/>
    <property type="match status" value="1"/>
</dbReference>
<keyword evidence="2" id="KW-0489">Methyltransferase</keyword>
<evidence type="ECO:0000256" key="3">
    <source>
        <dbReference type="ARBA" id="ARBA00022679"/>
    </source>
</evidence>
<accession>A0ABP9WJB9</accession>
<evidence type="ECO:0000259" key="7">
    <source>
        <dbReference type="Pfam" id="PF01035"/>
    </source>
</evidence>
<dbReference type="SUPFAM" id="SSF46767">
    <property type="entry name" value="Methylated DNA-protein cysteine methyltransferase, C-terminal domain"/>
    <property type="match status" value="1"/>
</dbReference>
<protein>
    <submittedName>
        <fullName evidence="8">Bifunctional transcriptional activator/DNA repair enzyme Ada</fullName>
    </submittedName>
</protein>
<evidence type="ECO:0000256" key="6">
    <source>
        <dbReference type="ARBA" id="ARBA00049348"/>
    </source>
</evidence>
<proteinExistence type="predicted"/>
<dbReference type="Proteomes" id="UP001426770">
    <property type="component" value="Unassembled WGS sequence"/>
</dbReference>
<keyword evidence="5" id="KW-0234">DNA repair</keyword>
<evidence type="ECO:0000313" key="8">
    <source>
        <dbReference type="EMBL" id="GAA5519932.1"/>
    </source>
</evidence>
<evidence type="ECO:0000313" key="9">
    <source>
        <dbReference type="Proteomes" id="UP001426770"/>
    </source>
</evidence>
<gene>
    <name evidence="8" type="primary">ada</name>
    <name evidence="8" type="ORF">Lsed01_02390</name>
</gene>
<comment type="caution">
    <text evidence="8">The sequence shown here is derived from an EMBL/GenBank/DDBJ whole genome shotgun (WGS) entry which is preliminary data.</text>
</comment>
<dbReference type="InterPro" id="IPR001497">
    <property type="entry name" value="MethylDNA_cys_MeTrfase_AS"/>
</dbReference>
<dbReference type="EMBL" id="BAABRR010000015">
    <property type="protein sequence ID" value="GAA5519932.1"/>
    <property type="molecule type" value="Genomic_DNA"/>
</dbReference>
<name>A0ABP9WJB9_9MICO</name>
<dbReference type="PANTHER" id="PTHR10815">
    <property type="entry name" value="METHYLATED-DNA--PROTEIN-CYSTEINE METHYLTRANSFERASE"/>
    <property type="match status" value="1"/>
</dbReference>
<comment type="catalytic activity">
    <reaction evidence="6">
        <text>a 6-O-methyl-2'-deoxyguanosine in DNA + L-cysteinyl-[protein] = S-methyl-L-cysteinyl-[protein] + a 2'-deoxyguanosine in DNA</text>
        <dbReference type="Rhea" id="RHEA:24000"/>
        <dbReference type="Rhea" id="RHEA-COMP:10131"/>
        <dbReference type="Rhea" id="RHEA-COMP:10132"/>
        <dbReference type="Rhea" id="RHEA-COMP:11367"/>
        <dbReference type="Rhea" id="RHEA-COMP:11368"/>
        <dbReference type="ChEBI" id="CHEBI:29950"/>
        <dbReference type="ChEBI" id="CHEBI:82612"/>
        <dbReference type="ChEBI" id="CHEBI:85445"/>
        <dbReference type="ChEBI" id="CHEBI:85448"/>
        <dbReference type="EC" id="2.1.1.63"/>
    </reaction>
</comment>
<keyword evidence="9" id="KW-1185">Reference proteome</keyword>
<dbReference type="RefSeq" id="WP_286214262.1">
    <property type="nucleotide sequence ID" value="NZ_AP027736.1"/>
</dbReference>
<evidence type="ECO:0000256" key="5">
    <source>
        <dbReference type="ARBA" id="ARBA00023204"/>
    </source>
</evidence>
<keyword evidence="3" id="KW-0808">Transferase</keyword>
<dbReference type="Pfam" id="PF01035">
    <property type="entry name" value="DNA_binding_1"/>
    <property type="match status" value="1"/>
</dbReference>